<evidence type="ECO:0000256" key="3">
    <source>
        <dbReference type="ARBA" id="ARBA00022989"/>
    </source>
</evidence>
<comment type="subcellular location">
    <subcellularLocation>
        <location evidence="1">Membrane</location>
        <topology evidence="1">Multi-pass membrane protein</topology>
    </subcellularLocation>
</comment>
<dbReference type="InterPro" id="IPR049326">
    <property type="entry name" value="Rhodopsin_dom_fungi"/>
</dbReference>
<dbReference type="PANTHER" id="PTHR33048">
    <property type="entry name" value="PTH11-LIKE INTEGRAL MEMBRANE PROTEIN (AFU_ORTHOLOGUE AFUA_5G11245)"/>
    <property type="match status" value="1"/>
</dbReference>
<feature type="transmembrane region" description="Helical" evidence="7">
    <location>
        <begin position="26"/>
        <end position="46"/>
    </location>
</feature>
<feature type="domain" description="Rhodopsin" evidence="8">
    <location>
        <begin position="1"/>
        <end position="180"/>
    </location>
</feature>
<evidence type="ECO:0000256" key="4">
    <source>
        <dbReference type="ARBA" id="ARBA00023136"/>
    </source>
</evidence>
<gene>
    <name evidence="9" type="ORF">SLS55_008380</name>
</gene>
<feature type="transmembrane region" description="Helical" evidence="7">
    <location>
        <begin position="78"/>
        <end position="96"/>
    </location>
</feature>
<feature type="compositionally biased region" description="Acidic residues" evidence="6">
    <location>
        <begin position="238"/>
        <end position="260"/>
    </location>
</feature>
<dbReference type="Proteomes" id="UP001430584">
    <property type="component" value="Unassembled WGS sequence"/>
</dbReference>
<feature type="compositionally biased region" description="Low complexity" evidence="6">
    <location>
        <begin position="314"/>
        <end position="329"/>
    </location>
</feature>
<evidence type="ECO:0000313" key="9">
    <source>
        <dbReference type="EMBL" id="KAL0257566.1"/>
    </source>
</evidence>
<evidence type="ECO:0000259" key="8">
    <source>
        <dbReference type="Pfam" id="PF20684"/>
    </source>
</evidence>
<keyword evidence="4 7" id="KW-0472">Membrane</keyword>
<sequence length="359" mass="38666">MFAKLSIGLLQLRVMGLSTSTLRRMHHATIALTILVSMYEFFTLLFQCYPGPEDNNSVFQPVIIATADHSCQARRAPILVSVYVYSAVNIALDWYYSLAMVPLITGLQNMKAVVKATAIVILGMGVFASIATIIRLKYLVGFADSRDPLLAIVPVGLWSWVEECLGMCAACIVTFRPLTRLIPGTDRSGSTGGGSGDDGGLFVTWRSRLDCVADGEKGMGRRGRKKGTGGPDGVGMEVLEDEDEEEDEEEEWDDGVGDEECGGRRAARARAGTKTDPGVGGGVVEYVSDVDDGGGDVAVRSDNRFHHHHDGIDDGTTTIMTTRTTSSGGKDNVDVQTVLSDADSQKSFLQQKSADSWRA</sequence>
<comment type="similarity">
    <text evidence="5">Belongs to the SAT4 family.</text>
</comment>
<organism evidence="9 10">
    <name type="scientific">Diplodia seriata</name>
    <dbReference type="NCBI Taxonomy" id="420778"/>
    <lineage>
        <taxon>Eukaryota</taxon>
        <taxon>Fungi</taxon>
        <taxon>Dikarya</taxon>
        <taxon>Ascomycota</taxon>
        <taxon>Pezizomycotina</taxon>
        <taxon>Dothideomycetes</taxon>
        <taxon>Dothideomycetes incertae sedis</taxon>
        <taxon>Botryosphaeriales</taxon>
        <taxon>Botryosphaeriaceae</taxon>
        <taxon>Diplodia</taxon>
    </lineage>
</organism>
<keyword evidence="2 7" id="KW-0812">Transmembrane</keyword>
<comment type="caution">
    <text evidence="9">The sequence shown here is derived from an EMBL/GenBank/DDBJ whole genome shotgun (WGS) entry which is preliminary data.</text>
</comment>
<dbReference type="InterPro" id="IPR052337">
    <property type="entry name" value="SAT4-like"/>
</dbReference>
<evidence type="ECO:0000256" key="2">
    <source>
        <dbReference type="ARBA" id="ARBA00022692"/>
    </source>
</evidence>
<dbReference type="PANTHER" id="PTHR33048:SF47">
    <property type="entry name" value="INTEGRAL MEMBRANE PROTEIN-RELATED"/>
    <property type="match status" value="1"/>
</dbReference>
<evidence type="ECO:0000256" key="5">
    <source>
        <dbReference type="ARBA" id="ARBA00038359"/>
    </source>
</evidence>
<name>A0ABR3CBA1_9PEZI</name>
<evidence type="ECO:0000256" key="6">
    <source>
        <dbReference type="SAM" id="MobiDB-lite"/>
    </source>
</evidence>
<keyword evidence="3 7" id="KW-1133">Transmembrane helix</keyword>
<keyword evidence="10" id="KW-1185">Reference proteome</keyword>
<feature type="transmembrane region" description="Helical" evidence="7">
    <location>
        <begin position="116"/>
        <end position="136"/>
    </location>
</feature>
<dbReference type="EMBL" id="JAJVCZ030000008">
    <property type="protein sequence ID" value="KAL0257566.1"/>
    <property type="molecule type" value="Genomic_DNA"/>
</dbReference>
<reference evidence="9 10" key="1">
    <citation type="submission" date="2024-02" db="EMBL/GenBank/DDBJ databases">
        <title>De novo assembly and annotation of 12 fungi associated with fruit tree decline syndrome in Ontario, Canada.</title>
        <authorList>
            <person name="Sulman M."/>
            <person name="Ellouze W."/>
            <person name="Ilyukhin E."/>
        </authorList>
    </citation>
    <scope>NUCLEOTIDE SEQUENCE [LARGE SCALE GENOMIC DNA]</scope>
    <source>
        <strain evidence="9 10">FDS-637</strain>
    </source>
</reference>
<dbReference type="Pfam" id="PF20684">
    <property type="entry name" value="Fung_rhodopsin"/>
    <property type="match status" value="1"/>
</dbReference>
<proteinExistence type="inferred from homology"/>
<feature type="region of interest" description="Disordered" evidence="6">
    <location>
        <begin position="307"/>
        <end position="334"/>
    </location>
</feature>
<dbReference type="GeneID" id="92012465"/>
<protein>
    <recommendedName>
        <fullName evidence="8">Rhodopsin domain-containing protein</fullName>
    </recommendedName>
</protein>
<evidence type="ECO:0000256" key="1">
    <source>
        <dbReference type="ARBA" id="ARBA00004141"/>
    </source>
</evidence>
<feature type="region of interest" description="Disordered" evidence="6">
    <location>
        <begin position="217"/>
        <end position="282"/>
    </location>
</feature>
<dbReference type="RefSeq" id="XP_066630595.1">
    <property type="nucleotide sequence ID" value="XM_066779791.1"/>
</dbReference>
<evidence type="ECO:0000313" key="10">
    <source>
        <dbReference type="Proteomes" id="UP001430584"/>
    </source>
</evidence>
<evidence type="ECO:0000256" key="7">
    <source>
        <dbReference type="SAM" id="Phobius"/>
    </source>
</evidence>
<accession>A0ABR3CBA1</accession>